<gene>
    <name evidence="2" type="ORF">AYP69_01670</name>
</gene>
<dbReference type="Pfam" id="PF04397">
    <property type="entry name" value="LytTR"/>
    <property type="match status" value="1"/>
</dbReference>
<dbReference type="PANTHER" id="PTHR37299:SF4">
    <property type="entry name" value="TRANSCRIPTIONAL REGULATOR"/>
    <property type="match status" value="1"/>
</dbReference>
<proteinExistence type="predicted"/>
<feature type="domain" description="HTH LytTR-type" evidence="1">
    <location>
        <begin position="41"/>
        <end position="144"/>
    </location>
</feature>
<dbReference type="SMART" id="SM00850">
    <property type="entry name" value="LytTR"/>
    <property type="match status" value="1"/>
</dbReference>
<dbReference type="PROSITE" id="PS50930">
    <property type="entry name" value="HTH_LYTTR"/>
    <property type="match status" value="1"/>
</dbReference>
<dbReference type="Proteomes" id="UP000215261">
    <property type="component" value="Unassembled WGS sequence"/>
</dbReference>
<evidence type="ECO:0000259" key="1">
    <source>
        <dbReference type="PROSITE" id="PS50930"/>
    </source>
</evidence>
<organism evidence="2 3">
    <name type="scientific">Ligilactobacillus agilis</name>
    <dbReference type="NCBI Taxonomy" id="1601"/>
    <lineage>
        <taxon>Bacteria</taxon>
        <taxon>Bacillati</taxon>
        <taxon>Bacillota</taxon>
        <taxon>Bacilli</taxon>
        <taxon>Lactobacillales</taxon>
        <taxon>Lactobacillaceae</taxon>
        <taxon>Ligilactobacillus</taxon>
    </lineage>
</organism>
<dbReference type="PANTHER" id="PTHR37299">
    <property type="entry name" value="TRANSCRIPTIONAL REGULATOR-RELATED"/>
    <property type="match status" value="1"/>
</dbReference>
<accession>A0A226RB86</accession>
<dbReference type="InterPro" id="IPR046947">
    <property type="entry name" value="LytR-like"/>
</dbReference>
<dbReference type="AlphaFoldDB" id="A0A226RB86"/>
<dbReference type="GO" id="GO:0016301">
    <property type="term" value="F:kinase activity"/>
    <property type="evidence" value="ECO:0007669"/>
    <property type="project" value="UniProtKB-KW"/>
</dbReference>
<dbReference type="Gene3D" id="2.40.50.1020">
    <property type="entry name" value="LytTr DNA-binding domain"/>
    <property type="match status" value="1"/>
</dbReference>
<name>A0A226RB86_9LACO</name>
<keyword evidence="2" id="KW-0418">Kinase</keyword>
<comment type="caution">
    <text evidence="2">The sequence shown here is derived from an EMBL/GenBank/DDBJ whole genome shotgun (WGS) entry which is preliminary data.</text>
</comment>
<dbReference type="EMBL" id="LUGO01000024">
    <property type="protein sequence ID" value="OXS41819.1"/>
    <property type="molecule type" value="Genomic_DNA"/>
</dbReference>
<evidence type="ECO:0000313" key="2">
    <source>
        <dbReference type="EMBL" id="OXS41819.1"/>
    </source>
</evidence>
<keyword evidence="2" id="KW-0808">Transferase</keyword>
<evidence type="ECO:0000313" key="3">
    <source>
        <dbReference type="Proteomes" id="UP000215261"/>
    </source>
</evidence>
<reference evidence="2 3" key="1">
    <citation type="submission" date="2016-03" db="EMBL/GenBank/DDBJ databases">
        <title>Sequencing of Lactobacillus Species from Commercial Turkeys.</title>
        <authorList>
            <person name="Johnson T.J."/>
            <person name="Youmans B.P."/>
            <person name="Case K.A."/>
        </authorList>
    </citation>
    <scope>NUCLEOTIDE SEQUENCE [LARGE SCALE GENOMIC DNA]</scope>
    <source>
        <strain evidence="2 3">UMNLA1</strain>
    </source>
</reference>
<dbReference type="InterPro" id="IPR007492">
    <property type="entry name" value="LytTR_DNA-bd_dom"/>
</dbReference>
<protein>
    <submittedName>
        <fullName evidence="2">Histidine kinase</fullName>
    </submittedName>
</protein>
<dbReference type="GO" id="GO:0000156">
    <property type="term" value="F:phosphorelay response regulator activity"/>
    <property type="evidence" value="ECO:0007669"/>
    <property type="project" value="InterPro"/>
</dbReference>
<dbReference type="GO" id="GO:0003677">
    <property type="term" value="F:DNA binding"/>
    <property type="evidence" value="ECO:0007669"/>
    <property type="project" value="InterPro"/>
</dbReference>
<sequence>MRVDIKKVDSYDEERAVLSLVEVTESIQSAIDVLENNCRVISARHEGTTVVCRIDKIYYIESVDKRTYIYTKDQCLETQYRLYELEDILNHNFCRVAKAMIVNIRKIKSVKAEFNGRLRAKLLNGEQVIISRSYVKKLKERLGI</sequence>
<dbReference type="RefSeq" id="WP_089143788.1">
    <property type="nucleotide sequence ID" value="NZ_JACJJY010000016.1"/>
</dbReference>